<keyword evidence="2" id="KW-1185">Reference proteome</keyword>
<accession>A0A067TAY5</accession>
<protein>
    <submittedName>
        <fullName evidence="1">Uncharacterized protein</fullName>
    </submittedName>
</protein>
<evidence type="ECO:0000313" key="2">
    <source>
        <dbReference type="Proteomes" id="UP000027222"/>
    </source>
</evidence>
<evidence type="ECO:0000313" key="1">
    <source>
        <dbReference type="EMBL" id="KDR77044.1"/>
    </source>
</evidence>
<feature type="non-terminal residue" evidence="1">
    <location>
        <position position="1"/>
    </location>
</feature>
<dbReference type="AlphaFoldDB" id="A0A067TAY5"/>
<dbReference type="HOGENOM" id="CLU_2800918_0_0_1"/>
<proteinExistence type="predicted"/>
<sequence length="68" mass="7863">HLQSSKDKYFELTGVPADVFHFGAKHKESNQHCQFWCNPVAFPELTKEDGKWRINMPVCEQTNVWLGG</sequence>
<dbReference type="Proteomes" id="UP000027222">
    <property type="component" value="Unassembled WGS sequence"/>
</dbReference>
<organism evidence="1 2">
    <name type="scientific">Galerina marginata (strain CBS 339.88)</name>
    <dbReference type="NCBI Taxonomy" id="685588"/>
    <lineage>
        <taxon>Eukaryota</taxon>
        <taxon>Fungi</taxon>
        <taxon>Dikarya</taxon>
        <taxon>Basidiomycota</taxon>
        <taxon>Agaricomycotina</taxon>
        <taxon>Agaricomycetes</taxon>
        <taxon>Agaricomycetidae</taxon>
        <taxon>Agaricales</taxon>
        <taxon>Agaricineae</taxon>
        <taxon>Strophariaceae</taxon>
        <taxon>Galerina</taxon>
    </lineage>
</organism>
<name>A0A067TAY5_GALM3</name>
<dbReference type="OrthoDB" id="2501483at2759"/>
<gene>
    <name evidence="1" type="ORF">GALMADRAFT_66733</name>
</gene>
<reference evidence="2" key="1">
    <citation type="journal article" date="2014" name="Proc. Natl. Acad. Sci. U.S.A.">
        <title>Extensive sampling of basidiomycete genomes demonstrates inadequacy of the white-rot/brown-rot paradigm for wood decay fungi.</title>
        <authorList>
            <person name="Riley R."/>
            <person name="Salamov A.A."/>
            <person name="Brown D.W."/>
            <person name="Nagy L.G."/>
            <person name="Floudas D."/>
            <person name="Held B.W."/>
            <person name="Levasseur A."/>
            <person name="Lombard V."/>
            <person name="Morin E."/>
            <person name="Otillar R."/>
            <person name="Lindquist E.A."/>
            <person name="Sun H."/>
            <person name="LaButti K.M."/>
            <person name="Schmutz J."/>
            <person name="Jabbour D."/>
            <person name="Luo H."/>
            <person name="Baker S.E."/>
            <person name="Pisabarro A.G."/>
            <person name="Walton J.D."/>
            <person name="Blanchette R.A."/>
            <person name="Henrissat B."/>
            <person name="Martin F."/>
            <person name="Cullen D."/>
            <person name="Hibbett D.S."/>
            <person name="Grigoriev I.V."/>
        </authorList>
    </citation>
    <scope>NUCLEOTIDE SEQUENCE [LARGE SCALE GENOMIC DNA]</scope>
    <source>
        <strain evidence="2">CBS 339.88</strain>
    </source>
</reference>
<dbReference type="STRING" id="685588.A0A067TAY5"/>
<dbReference type="EMBL" id="KL142377">
    <property type="protein sequence ID" value="KDR77044.1"/>
    <property type="molecule type" value="Genomic_DNA"/>
</dbReference>